<reference evidence="6 7" key="1">
    <citation type="submission" date="2020-07" db="EMBL/GenBank/DDBJ databases">
        <title>Sequencing the genomes of 1000 actinobacteria strains.</title>
        <authorList>
            <person name="Klenk H.-P."/>
        </authorList>
    </citation>
    <scope>NUCLEOTIDE SEQUENCE [LARGE SCALE GENOMIC DNA]</scope>
    <source>
        <strain evidence="6 7">DSM 103833</strain>
    </source>
</reference>
<dbReference type="AlphaFoldDB" id="A0A853C908"/>
<protein>
    <recommendedName>
        <fullName evidence="4">Putative pterin-4-alpha-carbinolamine dehydratase</fullName>
        <ecNumber evidence="3">4.2.1.96</ecNumber>
    </recommendedName>
</protein>
<dbReference type="SUPFAM" id="SSF55248">
    <property type="entry name" value="PCD-like"/>
    <property type="match status" value="1"/>
</dbReference>
<accession>A0A853C908</accession>
<dbReference type="PANTHER" id="PTHR12599">
    <property type="entry name" value="PTERIN-4-ALPHA-CARBINOLAMINE DEHYDRATASE"/>
    <property type="match status" value="1"/>
</dbReference>
<name>A0A853C908_9ACTN</name>
<dbReference type="PANTHER" id="PTHR12599:SF0">
    <property type="entry name" value="PTERIN-4-ALPHA-CARBINOLAMINE DEHYDRATASE"/>
    <property type="match status" value="1"/>
</dbReference>
<evidence type="ECO:0000256" key="4">
    <source>
        <dbReference type="ARBA" id="ARBA00021735"/>
    </source>
</evidence>
<dbReference type="RefSeq" id="WP_179669799.1">
    <property type="nucleotide sequence ID" value="NZ_JACCFP010000001.1"/>
</dbReference>
<dbReference type="Pfam" id="PF01329">
    <property type="entry name" value="Pterin_4a"/>
    <property type="match status" value="1"/>
</dbReference>
<dbReference type="EMBL" id="JACCFP010000001">
    <property type="protein sequence ID" value="NYJ03506.1"/>
    <property type="molecule type" value="Genomic_DNA"/>
</dbReference>
<evidence type="ECO:0000256" key="3">
    <source>
        <dbReference type="ARBA" id="ARBA00013252"/>
    </source>
</evidence>
<sequence length="113" mass="12147">MEKLSAEQFAATEGLQDWQVVGWQACTVFRTGDFATGLRLVDEIGRLAEDADHHPDLNLRYPLLEVRLATHSESALTDKDVTLARQISAAAEALGVAADPEAIAGSEVARTAD</sequence>
<gene>
    <name evidence="6" type="ORF">HNR19_004204</name>
</gene>
<dbReference type="EC" id="4.2.1.96" evidence="3"/>
<dbReference type="CDD" id="cd00488">
    <property type="entry name" value="PCD_DCoH"/>
    <property type="match status" value="1"/>
</dbReference>
<evidence type="ECO:0000256" key="5">
    <source>
        <dbReference type="ARBA" id="ARBA00023239"/>
    </source>
</evidence>
<comment type="similarity">
    <text evidence="2">Belongs to the pterin-4-alpha-carbinolamine dehydratase family.</text>
</comment>
<keyword evidence="7" id="KW-1185">Reference proteome</keyword>
<evidence type="ECO:0000313" key="7">
    <source>
        <dbReference type="Proteomes" id="UP000530424"/>
    </source>
</evidence>
<proteinExistence type="inferred from homology"/>
<evidence type="ECO:0000256" key="1">
    <source>
        <dbReference type="ARBA" id="ARBA00001554"/>
    </source>
</evidence>
<comment type="caution">
    <text evidence="6">The sequence shown here is derived from an EMBL/GenBank/DDBJ whole genome shotgun (WGS) entry which is preliminary data.</text>
</comment>
<dbReference type="GO" id="GO:0008124">
    <property type="term" value="F:4-alpha-hydroxytetrahydrobiopterin dehydratase activity"/>
    <property type="evidence" value="ECO:0007669"/>
    <property type="project" value="UniProtKB-EC"/>
</dbReference>
<dbReference type="InterPro" id="IPR036428">
    <property type="entry name" value="PCD_sf"/>
</dbReference>
<dbReference type="Gene3D" id="3.30.1360.20">
    <property type="entry name" value="Transcriptional coactivator/pterin dehydratase"/>
    <property type="match status" value="1"/>
</dbReference>
<dbReference type="InterPro" id="IPR001533">
    <property type="entry name" value="Pterin_deHydtase"/>
</dbReference>
<organism evidence="6 7">
    <name type="scientific">Nocardioides thalensis</name>
    <dbReference type="NCBI Taxonomy" id="1914755"/>
    <lineage>
        <taxon>Bacteria</taxon>
        <taxon>Bacillati</taxon>
        <taxon>Actinomycetota</taxon>
        <taxon>Actinomycetes</taxon>
        <taxon>Propionibacteriales</taxon>
        <taxon>Nocardioidaceae</taxon>
        <taxon>Nocardioides</taxon>
    </lineage>
</organism>
<comment type="catalytic activity">
    <reaction evidence="1">
        <text>(4aS,6R)-4a-hydroxy-L-erythro-5,6,7,8-tetrahydrobiopterin = (6R)-L-erythro-6,7-dihydrobiopterin + H2O</text>
        <dbReference type="Rhea" id="RHEA:11920"/>
        <dbReference type="ChEBI" id="CHEBI:15377"/>
        <dbReference type="ChEBI" id="CHEBI:15642"/>
        <dbReference type="ChEBI" id="CHEBI:43120"/>
        <dbReference type="EC" id="4.2.1.96"/>
    </reaction>
</comment>
<keyword evidence="5 6" id="KW-0456">Lyase</keyword>
<evidence type="ECO:0000313" key="6">
    <source>
        <dbReference type="EMBL" id="NYJ03506.1"/>
    </source>
</evidence>
<evidence type="ECO:0000256" key="2">
    <source>
        <dbReference type="ARBA" id="ARBA00006472"/>
    </source>
</evidence>
<dbReference type="GO" id="GO:0006729">
    <property type="term" value="P:tetrahydrobiopterin biosynthetic process"/>
    <property type="evidence" value="ECO:0007669"/>
    <property type="project" value="InterPro"/>
</dbReference>
<dbReference type="Proteomes" id="UP000530424">
    <property type="component" value="Unassembled WGS sequence"/>
</dbReference>